<keyword evidence="3" id="KW-1185">Reference proteome</keyword>
<dbReference type="GO" id="GO:0003677">
    <property type="term" value="F:DNA binding"/>
    <property type="evidence" value="ECO:0007669"/>
    <property type="project" value="InterPro"/>
</dbReference>
<dbReference type="AlphaFoldDB" id="A0AAE3SMN0"/>
<dbReference type="Pfam" id="PF13411">
    <property type="entry name" value="MerR_1"/>
    <property type="match status" value="1"/>
</dbReference>
<organism evidence="2 3">
    <name type="scientific">Lentiprolixibacter aurantiacus</name>
    <dbReference type="NCBI Taxonomy" id="2993939"/>
    <lineage>
        <taxon>Bacteria</taxon>
        <taxon>Pseudomonadati</taxon>
        <taxon>Bacteroidota</taxon>
        <taxon>Flavobacteriia</taxon>
        <taxon>Flavobacteriales</taxon>
        <taxon>Flavobacteriaceae</taxon>
        <taxon>Lentiprolixibacter</taxon>
    </lineage>
</organism>
<accession>A0AAE3SMN0</accession>
<evidence type="ECO:0000259" key="1">
    <source>
        <dbReference type="Pfam" id="PF13411"/>
    </source>
</evidence>
<dbReference type="GO" id="GO:0006355">
    <property type="term" value="P:regulation of DNA-templated transcription"/>
    <property type="evidence" value="ECO:0007669"/>
    <property type="project" value="InterPro"/>
</dbReference>
<gene>
    <name evidence="2" type="ORF">OO016_03975</name>
</gene>
<dbReference type="Gene3D" id="1.10.1660.10">
    <property type="match status" value="1"/>
</dbReference>
<reference evidence="2" key="1">
    <citation type="submission" date="2022-11" db="EMBL/GenBank/DDBJ databases">
        <title>The characterization of three novel Bacteroidetes species and genomic analysis of their roles in tidal elemental geochemical cycles.</title>
        <authorList>
            <person name="Ma K.-J."/>
        </authorList>
    </citation>
    <scope>NUCLEOTIDE SEQUENCE</scope>
    <source>
        <strain evidence="2">M415</strain>
    </source>
</reference>
<dbReference type="EMBL" id="JAPFQP010000001">
    <property type="protein sequence ID" value="MCX2718754.1"/>
    <property type="molecule type" value="Genomic_DNA"/>
</dbReference>
<evidence type="ECO:0000313" key="3">
    <source>
        <dbReference type="Proteomes" id="UP001207116"/>
    </source>
</evidence>
<protein>
    <submittedName>
        <fullName evidence="2">MerR family transcriptional regulator</fullName>
    </submittedName>
</protein>
<feature type="domain" description="HTH merR-type" evidence="1">
    <location>
        <begin position="51"/>
        <end position="105"/>
    </location>
</feature>
<dbReference type="InterPro" id="IPR009061">
    <property type="entry name" value="DNA-bd_dom_put_sf"/>
</dbReference>
<proteinExistence type="predicted"/>
<name>A0AAE3SMN0_9FLAO</name>
<dbReference type="RefSeq" id="WP_266011021.1">
    <property type="nucleotide sequence ID" value="NZ_JAPFQP010000001.1"/>
</dbReference>
<dbReference type="Proteomes" id="UP001207116">
    <property type="component" value="Unassembled WGS sequence"/>
</dbReference>
<dbReference type="CDD" id="cd00592">
    <property type="entry name" value="HTH_MerR-like"/>
    <property type="match status" value="1"/>
</dbReference>
<sequence>MANKLTRLQWAEILTDSGWFDHHFLFNFIPKGGKIREFLNEKRYKLSDEKVTSRVLNHWNEIGILEDDRPEGKGWRRFSISEMVWITIIKKLRRFGLDMNAIKKVNEYLKSYNSEKVLSKYLILDFYLAYGRMFKEPIKLIVFADGESLLCRQEALNQFHEDGNLKDDYICIDVISLFSKGTGFPNQTEYTSTKIEKELKESLKLSDLKELKVTVRGKKYIVEKERLMKDKRTAEALFNMIDFGVRTDTKYDSRTAYKITETKKIDKEGETLK</sequence>
<dbReference type="InterPro" id="IPR000551">
    <property type="entry name" value="MerR-type_HTH_dom"/>
</dbReference>
<dbReference type="SUPFAM" id="SSF46955">
    <property type="entry name" value="Putative DNA-binding domain"/>
    <property type="match status" value="1"/>
</dbReference>
<evidence type="ECO:0000313" key="2">
    <source>
        <dbReference type="EMBL" id="MCX2718754.1"/>
    </source>
</evidence>
<comment type="caution">
    <text evidence="2">The sequence shown here is derived from an EMBL/GenBank/DDBJ whole genome shotgun (WGS) entry which is preliminary data.</text>
</comment>